<evidence type="ECO:0000313" key="3">
    <source>
        <dbReference type="Proteomes" id="UP000199672"/>
    </source>
</evidence>
<dbReference type="EMBL" id="FOMH01000007">
    <property type="protein sequence ID" value="SFD41213.1"/>
    <property type="molecule type" value="Genomic_DNA"/>
</dbReference>
<gene>
    <name evidence="2" type="ORF">SAMN05216297_107319</name>
</gene>
<dbReference type="Pfam" id="PF12969">
    <property type="entry name" value="DUF3857"/>
    <property type="match status" value="1"/>
</dbReference>
<reference evidence="3" key="1">
    <citation type="submission" date="2016-10" db="EMBL/GenBank/DDBJ databases">
        <authorList>
            <person name="Varghese N."/>
            <person name="Submissions S."/>
        </authorList>
    </citation>
    <scope>NUCLEOTIDE SEQUENCE [LARGE SCALE GENOMIC DNA]</scope>
    <source>
        <strain evidence="3">CGMCC 1.10370</strain>
    </source>
</reference>
<dbReference type="InterPro" id="IPR024618">
    <property type="entry name" value="DUF3857"/>
</dbReference>
<dbReference type="Gene3D" id="2.60.40.3140">
    <property type="match status" value="1"/>
</dbReference>
<dbReference type="Proteomes" id="UP000199672">
    <property type="component" value="Unassembled WGS sequence"/>
</dbReference>
<dbReference type="OrthoDB" id="98874at2"/>
<evidence type="ECO:0000313" key="2">
    <source>
        <dbReference type="EMBL" id="SFD41213.1"/>
    </source>
</evidence>
<feature type="domain" description="DUF3857" evidence="1">
    <location>
        <begin position="69"/>
        <end position="195"/>
    </location>
</feature>
<organism evidence="2 3">
    <name type="scientific">Flavobacterium phragmitis</name>
    <dbReference type="NCBI Taxonomy" id="739143"/>
    <lineage>
        <taxon>Bacteria</taxon>
        <taxon>Pseudomonadati</taxon>
        <taxon>Bacteroidota</taxon>
        <taxon>Flavobacteriia</taxon>
        <taxon>Flavobacteriales</taxon>
        <taxon>Flavobacteriaceae</taxon>
        <taxon>Flavobacterium</taxon>
    </lineage>
</organism>
<keyword evidence="3" id="KW-1185">Reference proteome</keyword>
<sequence>MRARFLLICFVFFWNNVEVQAQKYELGKVTVAELQEKVHPIDSSAPAAILFKKGKTIFTYNYKTGFSAIHTYEFKIKIYKKEGLKWADQKVQYYVGYQNLNEELLSFSNAVTYNLENGKIEKTKLENQGTFKRKINEYWNEKGITFPNVKVGSVLEYKYVLKSENIVQFPDFDFQFSIPVNYFEYKTEFPEFYIYKALLVGTSTIENSSKIVSGSQSYENEYGQSRNFLYQQIDSFYSGKDIPALKEEPYVNNIENYRGSIKHELERVRMPEQPVKDYTITWEGVASTIFKDDHFGKEINKNSFLLEDVKKILANVQSPKERMNVIFQFVQNKMNWNEKNSYYTDKGVEKAYTDQTGNIAEINFILLNMLKWAGIEANPVLVSTVENGVPVYPTRTGFNYVIVAAEIDEKQVLLDASRKFTSPDILPLNVLNWKGRMIKSDGTSKEIDLVPIKPSRENASITIKLNEDGKINGKVRIQRTDYEAYKFRVQNGNRNQDSYLEKLEQQLGDLKISDYSITNKISNISDPIVETFSFETNNFVESIGGKLYISPMLFYTPSKNPFVQENRQMGIYFGYPKQEKLFVNVDIPEGYVVETLPAPARFSLEENAIHLSLNVSSEGNKIQFNFSKDINNSIFAAEHYNALKTLFQKMLASQNEKIVLKKI</sequence>
<dbReference type="STRING" id="739143.SAMN05216297_107319"/>
<dbReference type="Gene3D" id="3.10.620.30">
    <property type="match status" value="1"/>
</dbReference>
<name>A0A1I1SBJ8_9FLAO</name>
<accession>A0A1I1SBJ8</accession>
<evidence type="ECO:0000259" key="1">
    <source>
        <dbReference type="Pfam" id="PF12969"/>
    </source>
</evidence>
<dbReference type="RefSeq" id="WP_091494838.1">
    <property type="nucleotide sequence ID" value="NZ_FOMH01000007.1"/>
</dbReference>
<proteinExistence type="predicted"/>
<dbReference type="AlphaFoldDB" id="A0A1I1SBJ8"/>
<dbReference type="Gene3D" id="2.60.120.1130">
    <property type="match status" value="1"/>
</dbReference>
<protein>
    <recommendedName>
        <fullName evidence="1">DUF3857 domain-containing protein</fullName>
    </recommendedName>
</protein>